<dbReference type="EMBL" id="CAXKWB010041223">
    <property type="protein sequence ID" value="CAL4156076.1"/>
    <property type="molecule type" value="Genomic_DNA"/>
</dbReference>
<organism evidence="6 7">
    <name type="scientific">Meganyctiphanes norvegica</name>
    <name type="common">Northern krill</name>
    <name type="synonym">Thysanopoda norvegica</name>
    <dbReference type="NCBI Taxonomy" id="48144"/>
    <lineage>
        <taxon>Eukaryota</taxon>
        <taxon>Metazoa</taxon>
        <taxon>Ecdysozoa</taxon>
        <taxon>Arthropoda</taxon>
        <taxon>Crustacea</taxon>
        <taxon>Multicrustacea</taxon>
        <taxon>Malacostraca</taxon>
        <taxon>Eumalacostraca</taxon>
        <taxon>Eucarida</taxon>
        <taxon>Euphausiacea</taxon>
        <taxon>Euphausiidae</taxon>
        <taxon>Meganyctiphanes</taxon>
    </lineage>
</organism>
<keyword evidence="4" id="KW-0812">Transmembrane</keyword>
<sequence length="494" mass="54609">MSFWMLKTAMLKFLGKILLRIIVGIVIFITLLITLPGIPPHTTFTPYSVPPPLPRTGSLAPNNVLDGGRRLFEGKVIGPESVAVRGTNEIFVGVHDGTIQKIYGEDFDQIVQVTQTGEKCEGPGKENVCGRPLGLRFAPNGRLLVADAYYGILSVDVDTGDKETLVGPNEPIDGKVWRLPNDLDIDNEGNIYWSDSSTVADFCNLLLAAISDPTGRLIKYNPVTKTNTVLLTDIHLANGVQLSPNQDYVLLSETVRSQVHRYWLKGPKSGQSEIFIDRLPGGVDNIRPRPCGGYYISLFDTRHADNPEEYEQVEFLNKHSIIRKFIGRLFACTQLFFDSMHILFPLQVFEKASYYIFNIAPVIEMKNDSVAIIIEVNEDGNIIGSLQGSKGIIKTISETVHVGENIFFGSPFNSYIGHLHVGPTNCDTEGVIKNGSKENKEDEEKTQNSVYHKILNLNIGGLRLPNDHNLAQRASQLPANDFRTQDSAAADGIS</sequence>
<accession>A0AAV2S5I8</accession>
<dbReference type="PANTHER" id="PTHR10426:SF88">
    <property type="entry name" value="ADIPOCYTE PLASMA MEMBRANE-ASSOCIATED PROTEIN HEMOMUCIN-RELATED"/>
    <property type="match status" value="1"/>
</dbReference>
<keyword evidence="3" id="KW-0325">Glycoprotein</keyword>
<dbReference type="GO" id="GO:0016787">
    <property type="term" value="F:hydrolase activity"/>
    <property type="evidence" value="ECO:0007669"/>
    <property type="project" value="TreeGrafter"/>
</dbReference>
<dbReference type="Pfam" id="PF20067">
    <property type="entry name" value="SSL_N"/>
    <property type="match status" value="1"/>
</dbReference>
<protein>
    <recommendedName>
        <fullName evidence="5">Strictosidine synthase conserved region domain-containing protein</fullName>
    </recommendedName>
</protein>
<comment type="caution">
    <text evidence="6">The sequence shown here is derived from an EMBL/GenBank/DDBJ whole genome shotgun (WGS) entry which is preliminary data.</text>
</comment>
<evidence type="ECO:0000256" key="1">
    <source>
        <dbReference type="ARBA" id="ARBA00009191"/>
    </source>
</evidence>
<dbReference type="SUPFAM" id="SSF63829">
    <property type="entry name" value="Calcium-dependent phosphotriesterase"/>
    <property type="match status" value="1"/>
</dbReference>
<dbReference type="GO" id="GO:0012505">
    <property type="term" value="C:endomembrane system"/>
    <property type="evidence" value="ECO:0007669"/>
    <property type="project" value="TreeGrafter"/>
</dbReference>
<dbReference type="PANTHER" id="PTHR10426">
    <property type="entry name" value="STRICTOSIDINE SYNTHASE-RELATED"/>
    <property type="match status" value="1"/>
</dbReference>
<evidence type="ECO:0000313" key="7">
    <source>
        <dbReference type="Proteomes" id="UP001497623"/>
    </source>
</evidence>
<dbReference type="Pfam" id="PF03088">
    <property type="entry name" value="Str_synth"/>
    <property type="match status" value="1"/>
</dbReference>
<dbReference type="InterPro" id="IPR011042">
    <property type="entry name" value="6-blade_b-propeller_TolB-like"/>
</dbReference>
<name>A0AAV2S5I8_MEGNR</name>
<evidence type="ECO:0000259" key="5">
    <source>
        <dbReference type="Pfam" id="PF03088"/>
    </source>
</evidence>
<gene>
    <name evidence="6" type="ORF">MNOR_LOCUS31639</name>
</gene>
<dbReference type="InterPro" id="IPR018119">
    <property type="entry name" value="Strictosidine_synth_cons-reg"/>
</dbReference>
<dbReference type="Gene3D" id="2.120.10.30">
    <property type="entry name" value="TolB, C-terminal domain"/>
    <property type="match status" value="1"/>
</dbReference>
<evidence type="ECO:0000256" key="2">
    <source>
        <dbReference type="ARBA" id="ARBA00022553"/>
    </source>
</evidence>
<feature type="domain" description="Strictosidine synthase conserved region" evidence="5">
    <location>
        <begin position="181"/>
        <end position="267"/>
    </location>
</feature>
<proteinExistence type="inferred from homology"/>
<keyword evidence="4" id="KW-0472">Membrane</keyword>
<comment type="similarity">
    <text evidence="1">Belongs to the strictosidine synthase family.</text>
</comment>
<evidence type="ECO:0000256" key="3">
    <source>
        <dbReference type="ARBA" id="ARBA00023180"/>
    </source>
</evidence>
<dbReference type="AlphaFoldDB" id="A0AAV2S5I8"/>
<keyword evidence="4" id="KW-1133">Transmembrane helix</keyword>
<dbReference type="Proteomes" id="UP001497623">
    <property type="component" value="Unassembled WGS sequence"/>
</dbReference>
<evidence type="ECO:0000256" key="4">
    <source>
        <dbReference type="SAM" id="Phobius"/>
    </source>
</evidence>
<keyword evidence="7" id="KW-1185">Reference proteome</keyword>
<keyword evidence="2" id="KW-0597">Phosphoprotein</keyword>
<feature type="transmembrane region" description="Helical" evidence="4">
    <location>
        <begin position="17"/>
        <end position="38"/>
    </location>
</feature>
<evidence type="ECO:0000313" key="6">
    <source>
        <dbReference type="EMBL" id="CAL4156076.1"/>
    </source>
</evidence>
<feature type="non-terminal residue" evidence="6">
    <location>
        <position position="494"/>
    </location>
</feature>
<reference evidence="6 7" key="1">
    <citation type="submission" date="2024-05" db="EMBL/GenBank/DDBJ databases">
        <authorList>
            <person name="Wallberg A."/>
        </authorList>
    </citation>
    <scope>NUCLEOTIDE SEQUENCE [LARGE SCALE GENOMIC DNA]</scope>
</reference>